<reference evidence="2" key="1">
    <citation type="journal article" date="2022" name="Mol. Ecol. Resour.">
        <title>The genomes of chicory, endive, great burdock and yacon provide insights into Asteraceae palaeo-polyploidization history and plant inulin production.</title>
        <authorList>
            <person name="Fan W."/>
            <person name="Wang S."/>
            <person name="Wang H."/>
            <person name="Wang A."/>
            <person name="Jiang F."/>
            <person name="Liu H."/>
            <person name="Zhao H."/>
            <person name="Xu D."/>
            <person name="Zhang Y."/>
        </authorList>
    </citation>
    <scope>NUCLEOTIDE SEQUENCE [LARGE SCALE GENOMIC DNA]</scope>
    <source>
        <strain evidence="2">cv. Yunnan</strain>
    </source>
</reference>
<comment type="caution">
    <text evidence="1">The sequence shown here is derived from an EMBL/GenBank/DDBJ whole genome shotgun (WGS) entry which is preliminary data.</text>
</comment>
<sequence length="165" mass="18368">MRVEPFTTLSFRLQGGNFDHADRTFSDIGATWNGVLEDMNDVKELVPEMFYLSEILTNENSVDFGTTQLGDKLDSVRLPPWAENPVDFMHKHQMALESEYLKPDARGPVLCFLGPPRVGKTSLASSIAAALGRKFVRISLGGVKDEADIRGHRRTYIGSMPGRLI</sequence>
<dbReference type="EMBL" id="CM042024">
    <property type="protein sequence ID" value="KAI3810644.1"/>
    <property type="molecule type" value="Genomic_DNA"/>
</dbReference>
<protein>
    <submittedName>
        <fullName evidence="1">Uncharacterized protein</fullName>
    </submittedName>
</protein>
<dbReference type="Proteomes" id="UP001056120">
    <property type="component" value="Linkage Group LG07"/>
</dbReference>
<gene>
    <name evidence="1" type="ORF">L1987_20266</name>
</gene>
<evidence type="ECO:0000313" key="1">
    <source>
        <dbReference type="EMBL" id="KAI3810644.1"/>
    </source>
</evidence>
<proteinExistence type="predicted"/>
<organism evidence="1 2">
    <name type="scientific">Smallanthus sonchifolius</name>
    <dbReference type="NCBI Taxonomy" id="185202"/>
    <lineage>
        <taxon>Eukaryota</taxon>
        <taxon>Viridiplantae</taxon>
        <taxon>Streptophyta</taxon>
        <taxon>Embryophyta</taxon>
        <taxon>Tracheophyta</taxon>
        <taxon>Spermatophyta</taxon>
        <taxon>Magnoliopsida</taxon>
        <taxon>eudicotyledons</taxon>
        <taxon>Gunneridae</taxon>
        <taxon>Pentapetalae</taxon>
        <taxon>asterids</taxon>
        <taxon>campanulids</taxon>
        <taxon>Asterales</taxon>
        <taxon>Asteraceae</taxon>
        <taxon>Asteroideae</taxon>
        <taxon>Heliantheae alliance</taxon>
        <taxon>Millerieae</taxon>
        <taxon>Smallanthus</taxon>
    </lineage>
</organism>
<accession>A0ACB9IRJ5</accession>
<reference evidence="1 2" key="2">
    <citation type="journal article" date="2022" name="Mol. Ecol. Resour.">
        <title>The genomes of chicory, endive, great burdock and yacon provide insights into Asteraceae paleo-polyploidization history and plant inulin production.</title>
        <authorList>
            <person name="Fan W."/>
            <person name="Wang S."/>
            <person name="Wang H."/>
            <person name="Wang A."/>
            <person name="Jiang F."/>
            <person name="Liu H."/>
            <person name="Zhao H."/>
            <person name="Xu D."/>
            <person name="Zhang Y."/>
        </authorList>
    </citation>
    <scope>NUCLEOTIDE SEQUENCE [LARGE SCALE GENOMIC DNA]</scope>
    <source>
        <strain evidence="2">cv. Yunnan</strain>
        <tissue evidence="1">Leaves</tissue>
    </source>
</reference>
<keyword evidence="2" id="KW-1185">Reference proteome</keyword>
<name>A0ACB9IRJ5_9ASTR</name>
<evidence type="ECO:0000313" key="2">
    <source>
        <dbReference type="Proteomes" id="UP001056120"/>
    </source>
</evidence>